<dbReference type="SUPFAM" id="SSF56672">
    <property type="entry name" value="DNA/RNA polymerases"/>
    <property type="match status" value="1"/>
</dbReference>
<dbReference type="GO" id="GO:0080120">
    <property type="term" value="P:CAAX-box protein maturation"/>
    <property type="evidence" value="ECO:0007669"/>
    <property type="project" value="UniProtKB-ARBA"/>
</dbReference>
<feature type="transmembrane region" description="Helical" evidence="2">
    <location>
        <begin position="421"/>
        <end position="444"/>
    </location>
</feature>
<evidence type="ECO:0000313" key="4">
    <source>
        <dbReference type="EMBL" id="KAK9844221.1"/>
    </source>
</evidence>
<keyword evidence="2" id="KW-1133">Transmembrane helix</keyword>
<keyword evidence="2" id="KW-0812">Transmembrane</keyword>
<feature type="transmembrane region" description="Helical" evidence="2">
    <location>
        <begin position="377"/>
        <end position="401"/>
    </location>
</feature>
<sequence>MQATGVWEAFVRELAQPPDPPGVGLPPAPPAQPTAAQAGPAAELNAAFSAAEVRTGLQLLRNGRSAGSSGLPAEFLRYAYGKPFSPDTPAPHRLQPALAELYNSWFQAGAVPDAANVSLVTPIYKRGDAAQPSNYRPIAVGEPVTRLYAALLNVRLVAYIERAGLRAPSQAGFRPRFSTQHQLFCLQHLVDRATHLRQPLFCCFLDLKGAYDRVPRALLWQALQRLGVHGRMLGALQSLYSNAEYAINVGGRRGVGVRSTRGMKQGCPLSPTLFGLLLDGFHWALLAGAPGAGPQLACGRSVPDLGYADDFCLLATSPAHLQRLLDVAHGFLTSVGMELSVNKTCVMAFGVAAAAAAEGAAWSCGGMRLERVEQYKYLGVTFSAAAGIAAAFPALSGSIGHSAPQGEGEALEPVPWGLGKVVQVMLLWLLAFWLLAHCAIPGVLDLLGLEREELASHGQALVHLALEVGELAATLGILWRCLRGAGPARLPAWRRLRPGLRWRRAADFALAMASFPLVEMAAARSILWFPHNTDLWGDHNLLEDSLASGNLAAKALYFVAIAVCAPIWEELIFRGFLLPSLANHMPLGAAVAASAALFGAVHFSLQHFLPLCLLGAVLGALLVRTRSLAACVALHSLWNMWVFWQLACRAAGA</sequence>
<dbReference type="InterPro" id="IPR043502">
    <property type="entry name" value="DNA/RNA_pol_sf"/>
</dbReference>
<accession>A0AAW1SF09</accession>
<feature type="compositionally biased region" description="Pro residues" evidence="1">
    <location>
        <begin position="17"/>
        <end position="32"/>
    </location>
</feature>
<evidence type="ECO:0000313" key="5">
    <source>
        <dbReference type="Proteomes" id="UP001445335"/>
    </source>
</evidence>
<name>A0AAW1SF09_9CHLO</name>
<organism evidence="4 5">
    <name type="scientific">Elliptochloris bilobata</name>
    <dbReference type="NCBI Taxonomy" id="381761"/>
    <lineage>
        <taxon>Eukaryota</taxon>
        <taxon>Viridiplantae</taxon>
        <taxon>Chlorophyta</taxon>
        <taxon>core chlorophytes</taxon>
        <taxon>Trebouxiophyceae</taxon>
        <taxon>Trebouxiophyceae incertae sedis</taxon>
        <taxon>Elliptochloris clade</taxon>
        <taxon>Elliptochloris</taxon>
    </lineage>
</organism>
<dbReference type="InterPro" id="IPR000477">
    <property type="entry name" value="RT_dom"/>
</dbReference>
<keyword evidence="5" id="KW-1185">Reference proteome</keyword>
<dbReference type="Pfam" id="PF02517">
    <property type="entry name" value="Rce1-like"/>
    <property type="match status" value="1"/>
</dbReference>
<dbReference type="PANTHER" id="PTHR19446">
    <property type="entry name" value="REVERSE TRANSCRIPTASES"/>
    <property type="match status" value="1"/>
</dbReference>
<proteinExistence type="predicted"/>
<evidence type="ECO:0000259" key="3">
    <source>
        <dbReference type="PROSITE" id="PS50878"/>
    </source>
</evidence>
<dbReference type="CDD" id="cd01650">
    <property type="entry name" value="RT_nLTR_like"/>
    <property type="match status" value="1"/>
</dbReference>
<feature type="domain" description="Reverse transcriptase" evidence="3">
    <location>
        <begin position="104"/>
        <end position="382"/>
    </location>
</feature>
<dbReference type="PROSITE" id="PS50878">
    <property type="entry name" value="RT_POL"/>
    <property type="match status" value="1"/>
</dbReference>
<gene>
    <name evidence="4" type="ORF">WJX81_008624</name>
</gene>
<comment type="caution">
    <text evidence="4">The sequence shown here is derived from an EMBL/GenBank/DDBJ whole genome shotgun (WGS) entry which is preliminary data.</text>
</comment>
<feature type="transmembrane region" description="Helical" evidence="2">
    <location>
        <begin position="607"/>
        <end position="623"/>
    </location>
</feature>
<dbReference type="InterPro" id="IPR003675">
    <property type="entry name" value="Rce1/LyrA-like_dom"/>
</dbReference>
<dbReference type="GO" id="GO:0004175">
    <property type="term" value="F:endopeptidase activity"/>
    <property type="evidence" value="ECO:0007669"/>
    <property type="project" value="UniProtKB-ARBA"/>
</dbReference>
<feature type="transmembrane region" description="Helical" evidence="2">
    <location>
        <begin position="547"/>
        <end position="568"/>
    </location>
</feature>
<protein>
    <recommendedName>
        <fullName evidence="3">Reverse transcriptase domain-containing protein</fullName>
    </recommendedName>
</protein>
<dbReference type="Proteomes" id="UP001445335">
    <property type="component" value="Unassembled WGS sequence"/>
</dbReference>
<dbReference type="EMBL" id="JALJOU010000004">
    <property type="protein sequence ID" value="KAK9844221.1"/>
    <property type="molecule type" value="Genomic_DNA"/>
</dbReference>
<dbReference type="AlphaFoldDB" id="A0AAW1SF09"/>
<dbReference type="Pfam" id="PF00078">
    <property type="entry name" value="RVT_1"/>
    <property type="match status" value="1"/>
</dbReference>
<evidence type="ECO:0000256" key="2">
    <source>
        <dbReference type="SAM" id="Phobius"/>
    </source>
</evidence>
<feature type="transmembrane region" description="Helical" evidence="2">
    <location>
        <begin position="346"/>
        <end position="365"/>
    </location>
</feature>
<keyword evidence="2" id="KW-0472">Membrane</keyword>
<reference evidence="4 5" key="1">
    <citation type="journal article" date="2024" name="Nat. Commun.">
        <title>Phylogenomics reveals the evolutionary origins of lichenization in chlorophyte algae.</title>
        <authorList>
            <person name="Puginier C."/>
            <person name="Libourel C."/>
            <person name="Otte J."/>
            <person name="Skaloud P."/>
            <person name="Haon M."/>
            <person name="Grisel S."/>
            <person name="Petersen M."/>
            <person name="Berrin J.G."/>
            <person name="Delaux P.M."/>
            <person name="Dal Grande F."/>
            <person name="Keller J."/>
        </authorList>
    </citation>
    <scope>NUCLEOTIDE SEQUENCE [LARGE SCALE GENOMIC DNA]</scope>
    <source>
        <strain evidence="4 5">SAG 245.80</strain>
    </source>
</reference>
<feature type="region of interest" description="Disordered" evidence="1">
    <location>
        <begin position="15"/>
        <end position="39"/>
    </location>
</feature>
<evidence type="ECO:0000256" key="1">
    <source>
        <dbReference type="SAM" id="MobiDB-lite"/>
    </source>
</evidence>